<feature type="domain" description="Transposase IS204/IS1001/IS1096/IS1165 zinc-finger" evidence="2">
    <location>
        <begin position="32"/>
        <end position="76"/>
    </location>
</feature>
<evidence type="ECO:0000313" key="4">
    <source>
        <dbReference type="Proteomes" id="UP001595817"/>
    </source>
</evidence>
<feature type="domain" description="Transposase IS204/IS1001/IS1096/IS1165 helix-turn-helix" evidence="1">
    <location>
        <begin position="82"/>
        <end position="132"/>
    </location>
</feature>
<dbReference type="Pfam" id="PF14690">
    <property type="entry name" value="Zn_ribbon_ISL3"/>
    <property type="match status" value="1"/>
</dbReference>
<dbReference type="RefSeq" id="WP_378154018.1">
    <property type="nucleotide sequence ID" value="NZ_JBHSEC010000014.1"/>
</dbReference>
<evidence type="ECO:0000259" key="1">
    <source>
        <dbReference type="Pfam" id="PF13542"/>
    </source>
</evidence>
<comment type="caution">
    <text evidence="3">The sequence shown here is derived from an EMBL/GenBank/DDBJ whole genome shotgun (WGS) entry which is preliminary data.</text>
</comment>
<protein>
    <submittedName>
        <fullName evidence="3">Transposase family protein</fullName>
    </submittedName>
</protein>
<gene>
    <name evidence="3" type="ORF">ACFOZY_07760</name>
</gene>
<dbReference type="InterPro" id="IPR047951">
    <property type="entry name" value="Transpos_ISL3"/>
</dbReference>
<accession>A0ABV8X885</accession>
<reference evidence="4" key="1">
    <citation type="journal article" date="2019" name="Int. J. Syst. Evol. Microbiol.">
        <title>The Global Catalogue of Microorganisms (GCM) 10K type strain sequencing project: providing services to taxonomists for standard genome sequencing and annotation.</title>
        <authorList>
            <consortium name="The Broad Institute Genomics Platform"/>
            <consortium name="The Broad Institute Genome Sequencing Center for Infectious Disease"/>
            <person name="Wu L."/>
            <person name="Ma J."/>
        </authorList>
    </citation>
    <scope>NUCLEOTIDE SEQUENCE [LARGE SCALE GENOMIC DNA]</scope>
    <source>
        <strain evidence="4">CCUG 59778</strain>
    </source>
</reference>
<dbReference type="PANTHER" id="PTHR33498">
    <property type="entry name" value="TRANSPOSASE FOR INSERTION SEQUENCE ELEMENT IS1557"/>
    <property type="match status" value="1"/>
</dbReference>
<dbReference type="InterPro" id="IPR032877">
    <property type="entry name" value="Transposase_HTH"/>
</dbReference>
<dbReference type="EMBL" id="JBHSEC010000014">
    <property type="protein sequence ID" value="MFC4410315.1"/>
    <property type="molecule type" value="Genomic_DNA"/>
</dbReference>
<dbReference type="Pfam" id="PF13542">
    <property type="entry name" value="HTH_Tnp_ISL3"/>
    <property type="match status" value="1"/>
</dbReference>
<name>A0ABV8X885_9LACT</name>
<evidence type="ECO:0000313" key="3">
    <source>
        <dbReference type="EMBL" id="MFC4410315.1"/>
    </source>
</evidence>
<proteinExistence type="predicted"/>
<organism evidence="3 4">
    <name type="scientific">Chungangia koreensis</name>
    <dbReference type="NCBI Taxonomy" id="752657"/>
    <lineage>
        <taxon>Bacteria</taxon>
        <taxon>Bacillati</taxon>
        <taxon>Bacillota</taxon>
        <taxon>Bacilli</taxon>
        <taxon>Lactobacillales</taxon>
        <taxon>Chungangia</taxon>
    </lineage>
</organism>
<dbReference type="Proteomes" id="UP001595817">
    <property type="component" value="Unassembled WGS sequence"/>
</dbReference>
<evidence type="ECO:0000259" key="2">
    <source>
        <dbReference type="Pfam" id="PF14690"/>
    </source>
</evidence>
<dbReference type="PANTHER" id="PTHR33498:SF1">
    <property type="entry name" value="TRANSPOSASE FOR INSERTION SEQUENCE ELEMENT IS1557"/>
    <property type="match status" value="1"/>
</dbReference>
<feature type="non-terminal residue" evidence="3">
    <location>
        <position position="149"/>
    </location>
</feature>
<sequence length="149" mass="17327">MNIPGLEDVTVTKMEQIEDRVAIHVEMERRFHTCPSCGGKTRKMHDYRLQKISHLKLFDRLTCFIYKKRRYVCGQCGKRFAEKNTIVERYKRSSIEGNQSLAIRCVQAKTFKEVALQYGTSATTVIRRFDELAHQEVSAIKELPRAIAM</sequence>
<dbReference type="InterPro" id="IPR029261">
    <property type="entry name" value="Transposase_Znf"/>
</dbReference>
<keyword evidence="4" id="KW-1185">Reference proteome</keyword>